<dbReference type="NCBIfam" id="NF037995">
    <property type="entry name" value="TRAP_S1"/>
    <property type="match status" value="1"/>
</dbReference>
<sequence>MVSLNINKHNPFRASKSLNNFARSAMPGMGGMNVKKMTVSVALTAGLVAFTSPALAERTLRLSLQVPTTHPVGQNIEFFKEKIEDISGGEIELQIYDSAQLFKGSQIPQAVSSGAIDMGLVALDEFAGTDPIAGLFSVAFMFPSYEVLARAADPSSPVRQALDEMILETGARVMWWQDYGPVQLLSKDRPIVSPEDMKDQKVRVIGKPSGDFVEAVGAVPVKISGSEQFMAYQRGTVDVGMTGTTAIKSRKLNEVMDHVTITNHAQIEFLIVLNDEVWQSMSEQEREWMTEAARAAEFKMREETKEENLEAQEFIAEETDMEVTTLTPEQIDVWQKAAAPAVEAYIEAAGEEGRKLVEAVRAMY</sequence>
<dbReference type="PANTHER" id="PTHR33376">
    <property type="match status" value="1"/>
</dbReference>
<gene>
    <name evidence="4" type="primary">dctP</name>
    <name evidence="4" type="ORF">MKP05_12155</name>
</gene>
<protein>
    <submittedName>
        <fullName evidence="4">TRAP transporter substrate-binding protein DctP</fullName>
    </submittedName>
</protein>
<name>A0ABS9RVP1_9GAMM</name>
<comment type="similarity">
    <text evidence="1">Belongs to the bacterial solute-binding protein 7 family.</text>
</comment>
<proteinExistence type="inferred from homology"/>
<dbReference type="CDD" id="cd13680">
    <property type="entry name" value="PBP2_TRAP_SBP_like_4"/>
    <property type="match status" value="1"/>
</dbReference>
<evidence type="ECO:0000256" key="2">
    <source>
        <dbReference type="ARBA" id="ARBA00022448"/>
    </source>
</evidence>
<keyword evidence="2" id="KW-0813">Transport</keyword>
<evidence type="ECO:0000313" key="5">
    <source>
        <dbReference type="Proteomes" id="UP001202117"/>
    </source>
</evidence>
<keyword evidence="3" id="KW-0732">Signal</keyword>
<keyword evidence="5" id="KW-1185">Reference proteome</keyword>
<dbReference type="InterPro" id="IPR018389">
    <property type="entry name" value="DctP_fam"/>
</dbReference>
<dbReference type="Proteomes" id="UP001202117">
    <property type="component" value="Unassembled WGS sequence"/>
</dbReference>
<accession>A0ABS9RVP1</accession>
<evidence type="ECO:0000313" key="4">
    <source>
        <dbReference type="EMBL" id="MCH4563879.1"/>
    </source>
</evidence>
<reference evidence="4 5" key="1">
    <citation type="submission" date="2022-02" db="EMBL/GenBank/DDBJ databases">
        <title>Halomonas fukangensis sp. nov., a halophilic bacterium isolated from a bulk soil of Kalidium foliatum at Fukang.</title>
        <authorList>
            <person name="Huang Y."/>
        </authorList>
    </citation>
    <scope>NUCLEOTIDE SEQUENCE [LARGE SCALE GENOMIC DNA]</scope>
    <source>
        <strain evidence="4 5">EGI 63088</strain>
    </source>
</reference>
<comment type="caution">
    <text evidence="4">The sequence shown here is derived from an EMBL/GenBank/DDBJ whole genome shotgun (WGS) entry which is preliminary data.</text>
</comment>
<evidence type="ECO:0000256" key="3">
    <source>
        <dbReference type="ARBA" id="ARBA00022729"/>
    </source>
</evidence>
<dbReference type="Gene3D" id="3.40.190.170">
    <property type="entry name" value="Bacterial extracellular solute-binding protein, family 7"/>
    <property type="match status" value="1"/>
</dbReference>
<dbReference type="InterPro" id="IPR038404">
    <property type="entry name" value="TRAP_DctP_sf"/>
</dbReference>
<evidence type="ECO:0000256" key="1">
    <source>
        <dbReference type="ARBA" id="ARBA00009023"/>
    </source>
</evidence>
<dbReference type="RefSeq" id="WP_240568511.1">
    <property type="nucleotide sequence ID" value="NZ_JAKVPY010000013.1"/>
</dbReference>
<dbReference type="EMBL" id="JAKVPY010000013">
    <property type="protein sequence ID" value="MCH4563879.1"/>
    <property type="molecule type" value="Genomic_DNA"/>
</dbReference>
<organism evidence="4 5">
    <name type="scientific">Halomonas flagellata</name>
    <dbReference type="NCBI Taxonomy" id="2920385"/>
    <lineage>
        <taxon>Bacteria</taxon>
        <taxon>Pseudomonadati</taxon>
        <taxon>Pseudomonadota</taxon>
        <taxon>Gammaproteobacteria</taxon>
        <taxon>Oceanospirillales</taxon>
        <taxon>Halomonadaceae</taxon>
        <taxon>Halomonas</taxon>
    </lineage>
</organism>
<dbReference type="PANTHER" id="PTHR33376:SF7">
    <property type="entry name" value="C4-DICARBOXYLATE-BINDING PROTEIN DCTB"/>
    <property type="match status" value="1"/>
</dbReference>
<dbReference type="Pfam" id="PF03480">
    <property type="entry name" value="DctP"/>
    <property type="match status" value="1"/>
</dbReference>